<proteinExistence type="predicted"/>
<reference evidence="3" key="1">
    <citation type="submission" date="2022-03" db="EMBL/GenBank/DDBJ databases">
        <authorList>
            <person name="Tunstrom K."/>
        </authorList>
    </citation>
    <scope>NUCLEOTIDE SEQUENCE</scope>
</reference>
<keyword evidence="2" id="KW-0472">Membrane</keyword>
<keyword evidence="4" id="KW-1185">Reference proteome</keyword>
<feature type="transmembrane region" description="Helical" evidence="2">
    <location>
        <begin position="114"/>
        <end position="130"/>
    </location>
</feature>
<sequence>MAKEMKIKEVDQLEMGYWHDHGYMWLVAWHGKGNEDKRGRSVGDGVLARSWLYVAGKPVVLHKRLQNENVTNSETRAALIGVLTMGTTFLMYPLSVLQKRLQNENVTISDSRAALVGALTVGTTFLIHILKKQNLSSYVYKNEISIQDIEEVQSHPSLSQDTNKTPSNFPSSQDTEEIHSTTDI</sequence>
<dbReference type="InterPro" id="IPR007747">
    <property type="entry name" value="Menin"/>
</dbReference>
<gene>
    <name evidence="3" type="ORF">EEDITHA_LOCUS12096</name>
</gene>
<protein>
    <submittedName>
        <fullName evidence="3">Uncharacterized protein</fullName>
    </submittedName>
</protein>
<dbReference type="AlphaFoldDB" id="A0AAU9UJ18"/>
<feature type="compositionally biased region" description="Polar residues" evidence="1">
    <location>
        <begin position="154"/>
        <end position="173"/>
    </location>
</feature>
<dbReference type="Proteomes" id="UP001153954">
    <property type="component" value="Unassembled WGS sequence"/>
</dbReference>
<feature type="transmembrane region" description="Helical" evidence="2">
    <location>
        <begin position="77"/>
        <end position="94"/>
    </location>
</feature>
<evidence type="ECO:0000256" key="2">
    <source>
        <dbReference type="SAM" id="Phobius"/>
    </source>
</evidence>
<dbReference type="EMBL" id="CAKOGL010000017">
    <property type="protein sequence ID" value="CAH2096800.1"/>
    <property type="molecule type" value="Genomic_DNA"/>
</dbReference>
<organism evidence="3 4">
    <name type="scientific">Euphydryas editha</name>
    <name type="common">Edith's checkerspot</name>
    <dbReference type="NCBI Taxonomy" id="104508"/>
    <lineage>
        <taxon>Eukaryota</taxon>
        <taxon>Metazoa</taxon>
        <taxon>Ecdysozoa</taxon>
        <taxon>Arthropoda</taxon>
        <taxon>Hexapoda</taxon>
        <taxon>Insecta</taxon>
        <taxon>Pterygota</taxon>
        <taxon>Neoptera</taxon>
        <taxon>Endopterygota</taxon>
        <taxon>Lepidoptera</taxon>
        <taxon>Glossata</taxon>
        <taxon>Ditrysia</taxon>
        <taxon>Papilionoidea</taxon>
        <taxon>Nymphalidae</taxon>
        <taxon>Nymphalinae</taxon>
        <taxon>Euphydryas</taxon>
    </lineage>
</organism>
<keyword evidence="2" id="KW-1133">Transmembrane helix</keyword>
<evidence type="ECO:0000313" key="3">
    <source>
        <dbReference type="EMBL" id="CAH2096800.1"/>
    </source>
</evidence>
<dbReference type="GO" id="GO:0005634">
    <property type="term" value="C:nucleus"/>
    <property type="evidence" value="ECO:0007669"/>
    <property type="project" value="InterPro"/>
</dbReference>
<keyword evidence="2" id="KW-0812">Transmembrane</keyword>
<evidence type="ECO:0000313" key="4">
    <source>
        <dbReference type="Proteomes" id="UP001153954"/>
    </source>
</evidence>
<name>A0AAU9UJ18_EUPED</name>
<accession>A0AAU9UJ18</accession>
<dbReference type="Pfam" id="PF05053">
    <property type="entry name" value="Menin"/>
    <property type="match status" value="1"/>
</dbReference>
<evidence type="ECO:0000256" key="1">
    <source>
        <dbReference type="SAM" id="MobiDB-lite"/>
    </source>
</evidence>
<feature type="region of interest" description="Disordered" evidence="1">
    <location>
        <begin position="154"/>
        <end position="184"/>
    </location>
</feature>
<comment type="caution">
    <text evidence="3">The sequence shown here is derived from an EMBL/GenBank/DDBJ whole genome shotgun (WGS) entry which is preliminary data.</text>
</comment>